<proteinExistence type="predicted"/>
<protein>
    <submittedName>
        <fullName evidence="1">Gp179</fullName>
    </submittedName>
</protein>
<evidence type="ECO:0000313" key="1">
    <source>
        <dbReference type="EMBL" id="ADH03325.1"/>
    </source>
</evidence>
<dbReference type="GeneID" id="11536835"/>
<evidence type="ECO:0000313" key="2">
    <source>
        <dbReference type="Proteomes" id="UP000005445"/>
    </source>
</evidence>
<sequence length="67" mass="7546">MCQVLSFTNFKARGEKIDDRYTYYCGNPYCEATAYQGKPTVCPECGCNLVIETFVENGDFAENSIIL</sequence>
<name>G9B1T0_9CAUD</name>
<organism evidence="1 2">
    <name type="scientific">Bacillus phage W.Ph</name>
    <dbReference type="NCBI Taxonomy" id="764595"/>
    <lineage>
        <taxon>Viruses</taxon>
        <taxon>Duplodnaviria</taxon>
        <taxon>Heunggongvirae</taxon>
        <taxon>Uroviricota</taxon>
        <taxon>Caudoviricetes</taxon>
        <taxon>Herelleviridae</taxon>
        <taxon>Bastillevirinae</taxon>
        <taxon>Wphvirus</taxon>
        <taxon>Wphvirus WPh</taxon>
    </lineage>
</organism>
<dbReference type="Proteomes" id="UP000005445">
    <property type="component" value="Segment"/>
</dbReference>
<keyword evidence="2" id="KW-1185">Reference proteome</keyword>
<dbReference type="EMBL" id="HM144387">
    <property type="protein sequence ID" value="ADH03325.1"/>
    <property type="molecule type" value="Genomic_DNA"/>
</dbReference>
<dbReference type="OrthoDB" id="21232at10239"/>
<dbReference type="KEGG" id="vg:11536835"/>
<reference evidence="1 2" key="1">
    <citation type="submission" date="2013-01" db="EMBL/GenBank/DDBJ databases">
        <title>Large myovirus of Bacillus.</title>
        <authorList>
            <person name="Klumpp J."/>
            <person name="Beyer W."/>
            <person name="Loessner M.J."/>
        </authorList>
    </citation>
    <scope>NUCLEOTIDE SEQUENCE [LARGE SCALE GENOMIC DNA]</scope>
</reference>
<dbReference type="RefSeq" id="YP_004957194.1">
    <property type="nucleotide sequence ID" value="NC_016563.1"/>
</dbReference>
<accession>G9B1T0</accession>